<dbReference type="PROSITE" id="PS50983">
    <property type="entry name" value="FE_B12_PBP"/>
    <property type="match status" value="1"/>
</dbReference>
<dbReference type="Pfam" id="PF01497">
    <property type="entry name" value="Peripla_BP_2"/>
    <property type="match status" value="1"/>
</dbReference>
<dbReference type="EMBL" id="JAWCUD010000012">
    <property type="protein sequence ID" value="MDU0205054.1"/>
    <property type="molecule type" value="Genomic_DNA"/>
</dbReference>
<dbReference type="InterPro" id="IPR002491">
    <property type="entry name" value="ABC_transptr_periplasmic_BD"/>
</dbReference>
<sequence>MKRVHFLLLSTILVGMLAGCSTPPPQSSDTNQQASSGSLSVTDFSGRKVTFSKIPTKVAALSNGEMDIVYALGGQLVGRPTSTAPLTIKEAASAEQIGTPHGMDMEKVALVQPDVVLGNNPLNLKDVPAVEALGSKMILTDANSVPEIKKQIGLFGEVLGKKTRADEQIQAIDKKISELQKNQPSAKIRALLVYGAPRTYMAALNNSLSGDILSIAGGENIASDYPSLDKYPQYAQLNTEKIIKSNPQVIFFMAHGDTDKVKEGFLKEMQMNAAWNSLDAVKNNRIEVLPSDLFGSNPGTRVIESLTLMQKLLLSVK</sequence>
<proteinExistence type="inferred from homology"/>
<dbReference type="RefSeq" id="WP_315955010.1">
    <property type="nucleotide sequence ID" value="NZ_JAWCUD010000012.1"/>
</dbReference>
<comment type="similarity">
    <text evidence="1">Belongs to the bacterial solute-binding protein 8 family.</text>
</comment>
<keyword evidence="5" id="KW-1185">Reference proteome</keyword>
<evidence type="ECO:0000256" key="1">
    <source>
        <dbReference type="ARBA" id="ARBA00008814"/>
    </source>
</evidence>
<dbReference type="Proteomes" id="UP001260980">
    <property type="component" value="Unassembled WGS sequence"/>
</dbReference>
<dbReference type="PROSITE" id="PS51257">
    <property type="entry name" value="PROKAR_LIPOPROTEIN"/>
    <property type="match status" value="1"/>
</dbReference>
<accession>A0ABU3RL75</accession>
<reference evidence="4 5" key="1">
    <citation type="submission" date="2023-10" db="EMBL/GenBank/DDBJ databases">
        <title>Paenibacillus strain PFR10 Genome sequencing and assembly.</title>
        <authorList>
            <person name="Kim I."/>
        </authorList>
    </citation>
    <scope>NUCLEOTIDE SEQUENCE [LARGE SCALE GENOMIC DNA]</scope>
    <source>
        <strain evidence="4 5">PFR10</strain>
    </source>
</reference>
<protein>
    <submittedName>
        <fullName evidence="4">ABC transporter substrate-binding protein</fullName>
    </submittedName>
</protein>
<dbReference type="PANTHER" id="PTHR30535">
    <property type="entry name" value="VITAMIN B12-BINDING PROTEIN"/>
    <property type="match status" value="1"/>
</dbReference>
<feature type="domain" description="Fe/B12 periplasmic-binding" evidence="3">
    <location>
        <begin position="57"/>
        <end position="317"/>
    </location>
</feature>
<evidence type="ECO:0000256" key="2">
    <source>
        <dbReference type="SAM" id="SignalP"/>
    </source>
</evidence>
<dbReference type="InterPro" id="IPR050902">
    <property type="entry name" value="ABC_Transporter_SBP"/>
</dbReference>
<feature type="chain" id="PRO_5045529117" evidence="2">
    <location>
        <begin position="19"/>
        <end position="317"/>
    </location>
</feature>
<dbReference type="PANTHER" id="PTHR30535:SF34">
    <property type="entry name" value="MOLYBDATE-BINDING PROTEIN MOLA"/>
    <property type="match status" value="1"/>
</dbReference>
<feature type="signal peptide" evidence="2">
    <location>
        <begin position="1"/>
        <end position="18"/>
    </location>
</feature>
<dbReference type="Gene3D" id="3.40.50.1980">
    <property type="entry name" value="Nitrogenase molybdenum iron protein domain"/>
    <property type="match status" value="2"/>
</dbReference>
<evidence type="ECO:0000313" key="4">
    <source>
        <dbReference type="EMBL" id="MDU0205054.1"/>
    </source>
</evidence>
<keyword evidence="2" id="KW-0732">Signal</keyword>
<dbReference type="SUPFAM" id="SSF53807">
    <property type="entry name" value="Helical backbone' metal receptor"/>
    <property type="match status" value="1"/>
</dbReference>
<gene>
    <name evidence="4" type="ORF">RQP52_28620</name>
</gene>
<comment type="caution">
    <text evidence="4">The sequence shown here is derived from an EMBL/GenBank/DDBJ whole genome shotgun (WGS) entry which is preliminary data.</text>
</comment>
<organism evidence="4 5">
    <name type="scientific">Paenibacillus violae</name>
    <dbReference type="NCBI Taxonomy" id="3077234"/>
    <lineage>
        <taxon>Bacteria</taxon>
        <taxon>Bacillati</taxon>
        <taxon>Bacillota</taxon>
        <taxon>Bacilli</taxon>
        <taxon>Bacillales</taxon>
        <taxon>Paenibacillaceae</taxon>
        <taxon>Paenibacillus</taxon>
    </lineage>
</organism>
<evidence type="ECO:0000313" key="5">
    <source>
        <dbReference type="Proteomes" id="UP001260980"/>
    </source>
</evidence>
<evidence type="ECO:0000259" key="3">
    <source>
        <dbReference type="PROSITE" id="PS50983"/>
    </source>
</evidence>
<name>A0ABU3RL75_9BACL</name>